<accession>A0ABQ5JZB2</accession>
<feature type="compositionally biased region" description="Low complexity" evidence="1">
    <location>
        <begin position="79"/>
        <end position="114"/>
    </location>
</feature>
<comment type="caution">
    <text evidence="2">The sequence shown here is derived from an EMBL/GenBank/DDBJ whole genome shotgun (WGS) entry which is preliminary data.</text>
</comment>
<dbReference type="EMBL" id="BQXS01011848">
    <property type="protein sequence ID" value="GKT17430.1"/>
    <property type="molecule type" value="Genomic_DNA"/>
</dbReference>
<feature type="region of interest" description="Disordered" evidence="1">
    <location>
        <begin position="1"/>
        <end position="119"/>
    </location>
</feature>
<proteinExistence type="predicted"/>
<feature type="compositionally biased region" description="Polar residues" evidence="1">
    <location>
        <begin position="9"/>
        <end position="26"/>
    </location>
</feature>
<name>A0ABQ5JZB2_9EUKA</name>
<evidence type="ECO:0000313" key="2">
    <source>
        <dbReference type="EMBL" id="GKT17430.1"/>
    </source>
</evidence>
<keyword evidence="3" id="KW-1185">Reference proteome</keyword>
<feature type="region of interest" description="Disordered" evidence="1">
    <location>
        <begin position="810"/>
        <end position="830"/>
    </location>
</feature>
<feature type="compositionally biased region" description="Basic residues" evidence="1">
    <location>
        <begin position="54"/>
        <end position="66"/>
    </location>
</feature>
<evidence type="ECO:0000313" key="3">
    <source>
        <dbReference type="Proteomes" id="UP001057375"/>
    </source>
</evidence>
<sequence length="917" mass="103067">MEYSKSQDRFSSQYSRFSNRQISSQPFPHVHPSYQRESPIPSKHAASLSFQPISRKKKRHKKKSSKISKPIPLDKSTTSVSLSQPIPSFSSSNHVVSSQPRSSTPISSSGSSQTIKKDTSIKKDRDSYINWSLEFLKKSVKGLESTLSKTISSLSTGDEWLKRNYDRLSHIDQDIDQVVIGVKNTASIQSSISSIYQDIVKLKSELRSKGVSIKSDNSSLKEMVEHIQGLKSLVISASEQYSSDIKSFIETFSSRIETLQKERSLEKERRNHIYTNIMTEISSLSALAKPIITKLSDIPSSMKEVQSSLESSILTHIQRSERALKQLQTDHASQQIQQRKEYEDVLAQFRADHSSWLKWQSELECKFSETKAELLRRMTEHHEYKKKKFDEISDRYSLLSTNLSSRHVSSLECLRKELEKSVGSIREDVTKTLSSLSDSLHVSSLECLRKELEKSVGSIREDVTKTLSSLSDSLSDSLSPSFQHILSSIKESSSKQIDSRVSSLESSLQSLIVSKLDQQAETQSATILGEMSKGFEYQKDVITSFSQSLSTSLTSLESSLQSLIVSKLDQQAETQSATILGEIPSLPAELLRRMTEHHEYKKKKFDEISDRYSLLSTNLSSRHVSSLECLRKELEKSVGSIREDVTKTLSSLSDSLSDSLSPSFQHILSSIKESSSKQIDSRVSSLESSLQSLIVSKLDQQAETQSATILGEMSKGFEYQKDVITSFSQSLSTSLKAKMKEISSLMADQMQGIMKKKGEEQEQEGSVILTEKMSAHIREVLSSTVGSDLVQKIVLNQLSLMKERDDASLVSTDQGNGQHHHKHLDDEPFQYPQRRQELTDYSTGIGKEQLKDSSGCFSSPEFPSSQSMLSSPVSSFPVCMPHTQRVVCIPRERPRRRQKKVFVEADIDDVDIFEDIG</sequence>
<protein>
    <submittedName>
        <fullName evidence="2">Uncharacterized protein</fullName>
    </submittedName>
</protein>
<gene>
    <name evidence="2" type="ORF">ADUPG1_011102</name>
</gene>
<organism evidence="2 3">
    <name type="scientific">Aduncisulcus paluster</name>
    <dbReference type="NCBI Taxonomy" id="2918883"/>
    <lineage>
        <taxon>Eukaryota</taxon>
        <taxon>Metamonada</taxon>
        <taxon>Carpediemonas-like organisms</taxon>
        <taxon>Aduncisulcus</taxon>
    </lineage>
</organism>
<dbReference type="SUPFAM" id="SSF58113">
    <property type="entry name" value="Apolipoprotein A-I"/>
    <property type="match status" value="1"/>
</dbReference>
<evidence type="ECO:0000256" key="1">
    <source>
        <dbReference type="SAM" id="MobiDB-lite"/>
    </source>
</evidence>
<reference evidence="2" key="1">
    <citation type="submission" date="2022-03" db="EMBL/GenBank/DDBJ databases">
        <title>Draft genome sequence of Aduncisulcus paluster, a free-living microaerophilic Fornicata.</title>
        <authorList>
            <person name="Yuyama I."/>
            <person name="Kume K."/>
            <person name="Tamura T."/>
            <person name="Inagaki Y."/>
            <person name="Hashimoto T."/>
        </authorList>
    </citation>
    <scope>NUCLEOTIDE SEQUENCE</scope>
    <source>
        <strain evidence="2">NY0171</strain>
    </source>
</reference>
<dbReference type="Proteomes" id="UP001057375">
    <property type="component" value="Unassembled WGS sequence"/>
</dbReference>